<proteinExistence type="predicted"/>
<reference evidence="2 3" key="1">
    <citation type="submission" date="2013-09" db="EMBL/GenBank/DDBJ databases">
        <title>Complete genome sequence of Corynebacterium doosanense CAU 212(T) (=DSM 45436(T)), isolated from activated sludge.</title>
        <authorList>
            <person name="Schaffert L."/>
            <person name="Albersmeier A."/>
            <person name="Kalinowski J."/>
            <person name="Ruckert C."/>
        </authorList>
    </citation>
    <scope>NUCLEOTIDE SEQUENCE [LARGE SCALE GENOMIC DNA]</scope>
    <source>
        <strain evidence="2 3">CAU 212</strain>
    </source>
</reference>
<dbReference type="eggNOG" id="COG3745">
    <property type="taxonomic scope" value="Bacteria"/>
</dbReference>
<dbReference type="InterPro" id="IPR013974">
    <property type="entry name" value="SAF"/>
</dbReference>
<dbReference type="STRING" id="558173.CDOO_04345"/>
<evidence type="ECO:0000313" key="3">
    <source>
        <dbReference type="Proteomes" id="UP000029914"/>
    </source>
</evidence>
<protein>
    <submittedName>
        <fullName evidence="2">Flagellar basal body P-ring biosynthesis protein FlgA</fullName>
    </submittedName>
</protein>
<keyword evidence="2" id="KW-0969">Cilium</keyword>
<keyword evidence="3" id="KW-1185">Reference proteome</keyword>
<keyword evidence="2" id="KW-0282">Flagellum</keyword>
<dbReference type="KEGG" id="cdo:CDOO_04345"/>
<dbReference type="Proteomes" id="UP000029914">
    <property type="component" value="Chromosome"/>
</dbReference>
<feature type="domain" description="SAF" evidence="1">
    <location>
        <begin position="43"/>
        <end position="105"/>
    </location>
</feature>
<keyword evidence="2" id="KW-0966">Cell projection</keyword>
<dbReference type="HOGENOM" id="CLU_088190_1_0_11"/>
<accession>A0A097IEJ6</accession>
<sequence>MKLSFPFSPPGHRRSVLLRRVVAAALVVAAVVSAAASRLESDPSVVVFARPLAVGSEVSAEDLRLSPFPSRLIPEGAATEIAAVTGRVVVTGVGAGEVVTDARLTGPRLTEELAAGFPSDQRPVVVPVKLADPATTALLRHGDTVTLVTTAETAAPGPDPGPVPGIVVATGGRVVIADPAQPETILVALEAGQAQRTASASLSTPLGIVVTGDS</sequence>
<dbReference type="AlphaFoldDB" id="A0A097IEJ6"/>
<dbReference type="CDD" id="cd11614">
    <property type="entry name" value="SAF_CpaB_FlgA_like"/>
    <property type="match status" value="1"/>
</dbReference>
<dbReference type="RefSeq" id="WP_018021924.1">
    <property type="nucleotide sequence ID" value="NZ_AQUX01000004.1"/>
</dbReference>
<name>A0A097IEJ6_9CORY</name>
<evidence type="ECO:0000259" key="1">
    <source>
        <dbReference type="SMART" id="SM00858"/>
    </source>
</evidence>
<dbReference type="SMART" id="SM00858">
    <property type="entry name" value="SAF"/>
    <property type="match status" value="1"/>
</dbReference>
<dbReference type="Pfam" id="PF08666">
    <property type="entry name" value="SAF"/>
    <property type="match status" value="1"/>
</dbReference>
<evidence type="ECO:0000313" key="2">
    <source>
        <dbReference type="EMBL" id="AIT60562.1"/>
    </source>
</evidence>
<dbReference type="Gene3D" id="3.90.1210.10">
    <property type="entry name" value="Antifreeze-like/N-acetylneuraminic acid synthase C-terminal domain"/>
    <property type="match status" value="1"/>
</dbReference>
<organism evidence="2 3">
    <name type="scientific">Corynebacterium doosanense CAU 212 = DSM 45436</name>
    <dbReference type="NCBI Taxonomy" id="558173"/>
    <lineage>
        <taxon>Bacteria</taxon>
        <taxon>Bacillati</taxon>
        <taxon>Actinomycetota</taxon>
        <taxon>Actinomycetes</taxon>
        <taxon>Mycobacteriales</taxon>
        <taxon>Corynebacteriaceae</taxon>
        <taxon>Corynebacterium</taxon>
    </lineage>
</organism>
<dbReference type="OrthoDB" id="4410346at2"/>
<gene>
    <name evidence="2" type="ORF">CDOO_04345</name>
</gene>
<dbReference type="EMBL" id="CP006764">
    <property type="protein sequence ID" value="AIT60562.1"/>
    <property type="molecule type" value="Genomic_DNA"/>
</dbReference>